<organism evidence="2 3">
    <name type="scientific">Patiria miniata</name>
    <name type="common">Bat star</name>
    <name type="synonym">Asterina miniata</name>
    <dbReference type="NCBI Taxonomy" id="46514"/>
    <lineage>
        <taxon>Eukaryota</taxon>
        <taxon>Metazoa</taxon>
        <taxon>Echinodermata</taxon>
        <taxon>Eleutherozoa</taxon>
        <taxon>Asterozoa</taxon>
        <taxon>Asteroidea</taxon>
        <taxon>Valvatacea</taxon>
        <taxon>Valvatida</taxon>
        <taxon>Asterinidae</taxon>
        <taxon>Patiria</taxon>
    </lineage>
</organism>
<dbReference type="OrthoDB" id="9973968at2759"/>
<dbReference type="GeneID" id="119731390"/>
<dbReference type="RefSeq" id="XP_038060492.1">
    <property type="nucleotide sequence ID" value="XM_038204564.1"/>
</dbReference>
<dbReference type="AlphaFoldDB" id="A0A914A9G6"/>
<dbReference type="Pfam" id="PF00754">
    <property type="entry name" value="F5_F8_type_C"/>
    <property type="match status" value="1"/>
</dbReference>
<dbReference type="PROSITE" id="PS01286">
    <property type="entry name" value="FA58C_2"/>
    <property type="match status" value="1"/>
</dbReference>
<dbReference type="PROSITE" id="PS50022">
    <property type="entry name" value="FA58C_3"/>
    <property type="match status" value="1"/>
</dbReference>
<keyword evidence="3" id="KW-1185">Reference proteome</keyword>
<protein>
    <recommendedName>
        <fullName evidence="1">F5/8 type C domain-containing protein</fullName>
    </recommendedName>
</protein>
<dbReference type="Gene3D" id="2.60.120.260">
    <property type="entry name" value="Galactose-binding domain-like"/>
    <property type="match status" value="1"/>
</dbReference>
<sequence>MTASSQYGTICCSASEGRLNNRNKWLAASNDANPWIEVDLDEPTVVTGVITQGISRSIRMWVTAYKVAYKKQHSSDYEYVTDGNGDIKVFIGNTDTDTPVTNLFDESVVATVVRIEPMEWYSNYVAMRLELLGCRHN</sequence>
<dbReference type="OMA" id="MSHAFRY"/>
<dbReference type="InterPro" id="IPR008979">
    <property type="entry name" value="Galactose-bd-like_sf"/>
</dbReference>
<evidence type="ECO:0000259" key="1">
    <source>
        <dbReference type="PROSITE" id="PS50022"/>
    </source>
</evidence>
<dbReference type="Proteomes" id="UP000887568">
    <property type="component" value="Unplaced"/>
</dbReference>
<feature type="domain" description="F5/8 type C" evidence="1">
    <location>
        <begin position="1"/>
        <end position="134"/>
    </location>
</feature>
<evidence type="ECO:0000313" key="3">
    <source>
        <dbReference type="Proteomes" id="UP000887568"/>
    </source>
</evidence>
<accession>A0A914A9G6</accession>
<dbReference type="CDD" id="cd00057">
    <property type="entry name" value="FA58C"/>
    <property type="match status" value="1"/>
</dbReference>
<dbReference type="SUPFAM" id="SSF49785">
    <property type="entry name" value="Galactose-binding domain-like"/>
    <property type="match status" value="1"/>
</dbReference>
<dbReference type="InterPro" id="IPR000421">
    <property type="entry name" value="FA58C"/>
</dbReference>
<name>A0A914A9G6_PATMI</name>
<dbReference type="EnsemblMetazoa" id="XM_038204564.1">
    <property type="protein sequence ID" value="XP_038060492.1"/>
    <property type="gene ID" value="LOC119731390"/>
</dbReference>
<dbReference type="SMART" id="SM00231">
    <property type="entry name" value="FA58C"/>
    <property type="match status" value="1"/>
</dbReference>
<evidence type="ECO:0000313" key="2">
    <source>
        <dbReference type="EnsemblMetazoa" id="XP_038060492.1"/>
    </source>
</evidence>
<proteinExistence type="predicted"/>
<dbReference type="PANTHER" id="PTHR24543">
    <property type="entry name" value="MULTICOPPER OXIDASE-RELATED"/>
    <property type="match status" value="1"/>
</dbReference>
<reference evidence="2" key="1">
    <citation type="submission" date="2022-11" db="UniProtKB">
        <authorList>
            <consortium name="EnsemblMetazoa"/>
        </authorList>
    </citation>
    <scope>IDENTIFICATION</scope>
</reference>